<accession>A0AAR2KBV4</accession>
<dbReference type="InterPro" id="IPR007110">
    <property type="entry name" value="Ig-like_dom"/>
</dbReference>
<dbReference type="SUPFAM" id="SSF48726">
    <property type="entry name" value="Immunoglobulin"/>
    <property type="match status" value="1"/>
</dbReference>
<dbReference type="Pfam" id="PF13895">
    <property type="entry name" value="Ig_2"/>
    <property type="match status" value="1"/>
</dbReference>
<dbReference type="PANTHER" id="PTHR46013:SF4">
    <property type="entry name" value="B-CELL RECEPTOR CD22-RELATED"/>
    <property type="match status" value="1"/>
</dbReference>
<evidence type="ECO:0000259" key="1">
    <source>
        <dbReference type="PROSITE" id="PS50835"/>
    </source>
</evidence>
<reference evidence="2" key="3">
    <citation type="submission" date="2025-09" db="UniProtKB">
        <authorList>
            <consortium name="Ensembl"/>
        </authorList>
    </citation>
    <scope>IDENTIFICATION</scope>
</reference>
<reference evidence="2" key="2">
    <citation type="submission" date="2025-08" db="UniProtKB">
        <authorList>
            <consortium name="Ensembl"/>
        </authorList>
    </citation>
    <scope>IDENTIFICATION</scope>
</reference>
<name>A0AAR2KBV4_PYGNA</name>
<dbReference type="CDD" id="cd00096">
    <property type="entry name" value="Ig"/>
    <property type="match status" value="1"/>
</dbReference>
<dbReference type="Proteomes" id="UP001501920">
    <property type="component" value="Chromosome 12"/>
</dbReference>
<evidence type="ECO:0000313" key="3">
    <source>
        <dbReference type="Proteomes" id="UP001501920"/>
    </source>
</evidence>
<dbReference type="InterPro" id="IPR013783">
    <property type="entry name" value="Ig-like_fold"/>
</dbReference>
<sequence>MTRIHKDFKVRLLILDQLLLLRYLRLNRKWNNANLFSPFDSDLQVEVPERVIEGDEVTLTCKTTCSLTVRRAFTWYRDGHPLSSSTDQLHLQPVSREDAGRYRCAVLGQNLQSPEVTLNTKIFFLMVLAAQCPDLNLIEKVCLTLNRNKPSSIFQLFEVASAEWNNIDSSIYKRPPARPK</sequence>
<dbReference type="AlphaFoldDB" id="A0AAR2KBV4"/>
<keyword evidence="3" id="KW-1185">Reference proteome</keyword>
<dbReference type="Ensembl" id="ENSPNAT00000075440.1">
    <property type="protein sequence ID" value="ENSPNAP00000061808.1"/>
    <property type="gene ID" value="ENSPNAG00000034644.1"/>
</dbReference>
<dbReference type="SMART" id="SM00408">
    <property type="entry name" value="IGc2"/>
    <property type="match status" value="1"/>
</dbReference>
<dbReference type="Gene3D" id="2.60.40.10">
    <property type="entry name" value="Immunoglobulins"/>
    <property type="match status" value="1"/>
</dbReference>
<dbReference type="SMART" id="SM00409">
    <property type="entry name" value="IG"/>
    <property type="match status" value="1"/>
</dbReference>
<organism evidence="2 3">
    <name type="scientific">Pygocentrus nattereri</name>
    <name type="common">Red-bellied piranha</name>
    <dbReference type="NCBI Taxonomy" id="42514"/>
    <lineage>
        <taxon>Eukaryota</taxon>
        <taxon>Metazoa</taxon>
        <taxon>Chordata</taxon>
        <taxon>Craniata</taxon>
        <taxon>Vertebrata</taxon>
        <taxon>Euteleostomi</taxon>
        <taxon>Actinopterygii</taxon>
        <taxon>Neopterygii</taxon>
        <taxon>Teleostei</taxon>
        <taxon>Ostariophysi</taxon>
        <taxon>Characiformes</taxon>
        <taxon>Characoidei</taxon>
        <taxon>Pygocentrus</taxon>
    </lineage>
</organism>
<reference evidence="2 3" key="1">
    <citation type="submission" date="2020-10" db="EMBL/GenBank/DDBJ databases">
        <title>Pygocentrus nattereri (red-bellied piranha) genome, fPygNat1, primary haplotype.</title>
        <authorList>
            <person name="Myers G."/>
            <person name="Meyer A."/>
            <person name="Karagic N."/>
            <person name="Pippel M."/>
            <person name="Winkler S."/>
            <person name="Tracey A."/>
            <person name="Wood J."/>
            <person name="Formenti G."/>
            <person name="Howe K."/>
            <person name="Fedrigo O."/>
            <person name="Jarvis E.D."/>
        </authorList>
    </citation>
    <scope>NUCLEOTIDE SEQUENCE [LARGE SCALE GENOMIC DNA]</scope>
</reference>
<dbReference type="InterPro" id="IPR003599">
    <property type="entry name" value="Ig_sub"/>
</dbReference>
<dbReference type="PROSITE" id="PS50835">
    <property type="entry name" value="IG_LIKE"/>
    <property type="match status" value="1"/>
</dbReference>
<feature type="domain" description="Ig-like" evidence="1">
    <location>
        <begin position="38"/>
        <end position="119"/>
    </location>
</feature>
<protein>
    <recommendedName>
        <fullName evidence="1">Ig-like domain-containing protein</fullName>
    </recommendedName>
</protein>
<dbReference type="GeneTree" id="ENSGT01120000272338"/>
<dbReference type="InterPro" id="IPR003598">
    <property type="entry name" value="Ig_sub2"/>
</dbReference>
<proteinExistence type="predicted"/>
<dbReference type="PANTHER" id="PTHR46013">
    <property type="entry name" value="VASCULAR CELL ADHESION MOLECULE 1"/>
    <property type="match status" value="1"/>
</dbReference>
<evidence type="ECO:0000313" key="2">
    <source>
        <dbReference type="Ensembl" id="ENSPNAP00000061808.1"/>
    </source>
</evidence>
<dbReference type="InterPro" id="IPR036179">
    <property type="entry name" value="Ig-like_dom_sf"/>
</dbReference>